<evidence type="ECO:0000256" key="1">
    <source>
        <dbReference type="SAM" id="SignalP"/>
    </source>
</evidence>
<dbReference type="Proteomes" id="UP000282184">
    <property type="component" value="Unassembled WGS sequence"/>
</dbReference>
<keyword evidence="3" id="KW-1185">Reference proteome</keyword>
<organism evidence="2 3">
    <name type="scientific">Hymenobacter gummosus</name>
    <dbReference type="NCBI Taxonomy" id="1776032"/>
    <lineage>
        <taxon>Bacteria</taxon>
        <taxon>Pseudomonadati</taxon>
        <taxon>Bacteroidota</taxon>
        <taxon>Cytophagia</taxon>
        <taxon>Cytophagales</taxon>
        <taxon>Hymenobacteraceae</taxon>
        <taxon>Hymenobacter</taxon>
    </lineage>
</organism>
<reference evidence="2 3" key="1">
    <citation type="submission" date="2018-12" db="EMBL/GenBank/DDBJ databases">
        <title>Hymenobacter gummosus sp. nov., isolated from a spring.</title>
        <authorList>
            <person name="Nie L."/>
        </authorList>
    </citation>
    <scope>NUCLEOTIDE SEQUENCE [LARGE SCALE GENOMIC DNA]</scope>
    <source>
        <strain evidence="2 3">KCTC 52166</strain>
    </source>
</reference>
<comment type="caution">
    <text evidence="2">The sequence shown here is derived from an EMBL/GenBank/DDBJ whole genome shotgun (WGS) entry which is preliminary data.</text>
</comment>
<dbReference type="AlphaFoldDB" id="A0A3S0IPM7"/>
<feature type="signal peptide" evidence="1">
    <location>
        <begin position="1"/>
        <end position="17"/>
    </location>
</feature>
<protein>
    <submittedName>
        <fullName evidence="2">Uncharacterized protein</fullName>
    </submittedName>
</protein>
<gene>
    <name evidence="2" type="ORF">EJV47_09235</name>
</gene>
<accession>A0A3S0IPM7</accession>
<feature type="chain" id="PRO_5018677509" evidence="1">
    <location>
        <begin position="18"/>
        <end position="244"/>
    </location>
</feature>
<dbReference type="OrthoDB" id="880204at2"/>
<sequence>MNTILATITTLSAFSLAAPTFAQIRSDSARVIVLPDVAIQDRIERLSVSSGTEDRRTWHVVAPGSGCAVRFQHPRAGYHELRQLRLYLDAPGFIKDGGLRVRVASVTASGQPAADNLLPQPVVLDTRALRRSRRVLTLHWPDYHLTVPSEGFFLIIEGVGQQPDEVIGGKLPPTRHHRLGFYEIKRVGNSAETLRVVDVDWFPKLRGADYTGDGADVWWRNTKTGEWGAAKIGNPIPMLEAVFE</sequence>
<dbReference type="RefSeq" id="WP_126692860.1">
    <property type="nucleotide sequence ID" value="NZ_RXOF01000004.1"/>
</dbReference>
<dbReference type="EMBL" id="RXOF01000004">
    <property type="protein sequence ID" value="RTQ50794.1"/>
    <property type="molecule type" value="Genomic_DNA"/>
</dbReference>
<keyword evidence="1" id="KW-0732">Signal</keyword>
<evidence type="ECO:0000313" key="2">
    <source>
        <dbReference type="EMBL" id="RTQ50794.1"/>
    </source>
</evidence>
<name>A0A3S0IPM7_9BACT</name>
<proteinExistence type="predicted"/>
<evidence type="ECO:0000313" key="3">
    <source>
        <dbReference type="Proteomes" id="UP000282184"/>
    </source>
</evidence>